<dbReference type="InterPro" id="IPR050210">
    <property type="entry name" value="tRNA_Adenine-N(6)_MTase"/>
</dbReference>
<dbReference type="GO" id="GO:0032259">
    <property type="term" value="P:methylation"/>
    <property type="evidence" value="ECO:0007669"/>
    <property type="project" value="UniProtKB-KW"/>
</dbReference>
<dbReference type="Proteomes" id="UP000641741">
    <property type="component" value="Unassembled WGS sequence"/>
</dbReference>
<evidence type="ECO:0000313" key="3">
    <source>
        <dbReference type="Proteomes" id="UP000641741"/>
    </source>
</evidence>
<dbReference type="Pfam" id="PF05175">
    <property type="entry name" value="MTS"/>
    <property type="match status" value="1"/>
</dbReference>
<keyword evidence="2" id="KW-0808">Transferase</keyword>
<proteinExistence type="predicted"/>
<feature type="domain" description="Methyltransferase small" evidence="1">
    <location>
        <begin position="28"/>
        <end position="117"/>
    </location>
</feature>
<dbReference type="InterPro" id="IPR029063">
    <property type="entry name" value="SAM-dependent_MTases_sf"/>
</dbReference>
<dbReference type="CDD" id="cd02440">
    <property type="entry name" value="AdoMet_MTases"/>
    <property type="match status" value="1"/>
</dbReference>
<organism evidence="2 3">
    <name type="scientific">Agathobaculum hominis</name>
    <dbReference type="NCBI Taxonomy" id="2763014"/>
    <lineage>
        <taxon>Bacteria</taxon>
        <taxon>Bacillati</taxon>
        <taxon>Bacillota</taxon>
        <taxon>Clostridia</taxon>
        <taxon>Eubacteriales</taxon>
        <taxon>Butyricicoccaceae</taxon>
        <taxon>Agathobaculum</taxon>
    </lineage>
</organism>
<dbReference type="PROSITE" id="PS00092">
    <property type="entry name" value="N6_MTASE"/>
    <property type="match status" value="1"/>
</dbReference>
<dbReference type="PANTHER" id="PTHR47739">
    <property type="entry name" value="TRNA1(VAL) (ADENINE(37)-N6)-METHYLTRANSFERASE"/>
    <property type="match status" value="1"/>
</dbReference>
<name>A0ABR7GNH7_9FIRM</name>
<dbReference type="SUPFAM" id="SSF53335">
    <property type="entry name" value="S-adenosyl-L-methionine-dependent methyltransferases"/>
    <property type="match status" value="1"/>
</dbReference>
<gene>
    <name evidence="2" type="ORF">H8S02_07940</name>
</gene>
<dbReference type="InterPro" id="IPR002052">
    <property type="entry name" value="DNA_methylase_N6_adenine_CS"/>
</dbReference>
<protein>
    <submittedName>
        <fullName evidence="2">Methyltransferase</fullName>
    </submittedName>
</protein>
<dbReference type="GO" id="GO:0008168">
    <property type="term" value="F:methyltransferase activity"/>
    <property type="evidence" value="ECO:0007669"/>
    <property type="project" value="UniProtKB-KW"/>
</dbReference>
<dbReference type="EMBL" id="JACOPK010000006">
    <property type="protein sequence ID" value="MBC5695875.1"/>
    <property type="molecule type" value="Genomic_DNA"/>
</dbReference>
<dbReference type="RefSeq" id="WP_186970074.1">
    <property type="nucleotide sequence ID" value="NZ_JACOPK010000006.1"/>
</dbReference>
<sequence length="235" mass="25945">MPQTTETLPNGLSLLQDDRFFKLGQDSVLLSAFAKIRRRAKVLDLGCGTGALALLCWREDLTVTGLEIQQDALDLFRRSIERNRLENVTALHGDLRHMRTLLPHGSMDYVICNPPYFGRTTGAAAPSAEKRTARQDICCTVEEVAVAASFVLHTGGKAAFVFRPERLWVLLEALSRVRLVPKRLRFVHQNALAVPSAVLVECRKGGSAEGLSVEPPLLVESEEYLKIYGKTGSSD</sequence>
<dbReference type="Gene3D" id="3.40.50.150">
    <property type="entry name" value="Vaccinia Virus protein VP39"/>
    <property type="match status" value="1"/>
</dbReference>
<dbReference type="InterPro" id="IPR007848">
    <property type="entry name" value="Small_mtfrase_dom"/>
</dbReference>
<dbReference type="PANTHER" id="PTHR47739:SF1">
    <property type="entry name" value="TRNA1(VAL) (ADENINE(37)-N6)-METHYLTRANSFERASE"/>
    <property type="match status" value="1"/>
</dbReference>
<reference evidence="2 3" key="1">
    <citation type="submission" date="2020-08" db="EMBL/GenBank/DDBJ databases">
        <title>Genome public.</title>
        <authorList>
            <person name="Liu C."/>
            <person name="Sun Q."/>
        </authorList>
    </citation>
    <scope>NUCLEOTIDE SEQUENCE [LARGE SCALE GENOMIC DNA]</scope>
    <source>
        <strain evidence="2 3">M2</strain>
    </source>
</reference>
<evidence type="ECO:0000313" key="2">
    <source>
        <dbReference type="EMBL" id="MBC5695875.1"/>
    </source>
</evidence>
<evidence type="ECO:0000259" key="1">
    <source>
        <dbReference type="Pfam" id="PF05175"/>
    </source>
</evidence>
<keyword evidence="3" id="KW-1185">Reference proteome</keyword>
<comment type="caution">
    <text evidence="2">The sequence shown here is derived from an EMBL/GenBank/DDBJ whole genome shotgun (WGS) entry which is preliminary data.</text>
</comment>
<keyword evidence="2" id="KW-0489">Methyltransferase</keyword>
<accession>A0ABR7GNH7</accession>